<accession>A0ABP3J0J5</accession>
<evidence type="ECO:0000256" key="1">
    <source>
        <dbReference type="SAM" id="MobiDB-lite"/>
    </source>
</evidence>
<name>A0ABP3J0J5_9BACI</name>
<comment type="caution">
    <text evidence="2">The sequence shown here is derived from an EMBL/GenBank/DDBJ whole genome shotgun (WGS) entry which is preliminary data.</text>
</comment>
<dbReference type="RefSeq" id="WP_343751076.1">
    <property type="nucleotide sequence ID" value="NZ_BAAADM010000014.1"/>
</dbReference>
<gene>
    <name evidence="2" type="ORF">GCM10008983_05970</name>
</gene>
<proteinExistence type="predicted"/>
<dbReference type="EMBL" id="BAAADM010000014">
    <property type="protein sequence ID" value="GAA0432210.1"/>
    <property type="molecule type" value="Genomic_DNA"/>
</dbReference>
<reference evidence="3" key="1">
    <citation type="journal article" date="2019" name="Int. J. Syst. Evol. Microbiol.">
        <title>The Global Catalogue of Microorganisms (GCM) 10K type strain sequencing project: providing services to taxonomists for standard genome sequencing and annotation.</title>
        <authorList>
            <consortium name="The Broad Institute Genomics Platform"/>
            <consortium name="The Broad Institute Genome Sequencing Center for Infectious Disease"/>
            <person name="Wu L."/>
            <person name="Ma J."/>
        </authorList>
    </citation>
    <scope>NUCLEOTIDE SEQUENCE [LARGE SCALE GENOMIC DNA]</scope>
    <source>
        <strain evidence="3">JCM 12149</strain>
    </source>
</reference>
<feature type="compositionally biased region" description="Basic and acidic residues" evidence="1">
    <location>
        <begin position="1"/>
        <end position="11"/>
    </location>
</feature>
<sequence length="56" mass="6840">MSELARQETRNSKQTTTDIQQRLRNHYKQKGKQKIHVKAPKMSRRTRLYRSRKTKI</sequence>
<dbReference type="Proteomes" id="UP001501459">
    <property type="component" value="Unassembled WGS sequence"/>
</dbReference>
<feature type="compositionally biased region" description="Basic residues" evidence="1">
    <location>
        <begin position="23"/>
        <end position="56"/>
    </location>
</feature>
<feature type="region of interest" description="Disordered" evidence="1">
    <location>
        <begin position="1"/>
        <end position="56"/>
    </location>
</feature>
<feature type="compositionally biased region" description="Polar residues" evidence="1">
    <location>
        <begin position="12"/>
        <end position="22"/>
    </location>
</feature>
<organism evidence="2 3">
    <name type="scientific">Lentibacillus halophilus</name>
    <dbReference type="NCBI Taxonomy" id="295065"/>
    <lineage>
        <taxon>Bacteria</taxon>
        <taxon>Bacillati</taxon>
        <taxon>Bacillota</taxon>
        <taxon>Bacilli</taxon>
        <taxon>Bacillales</taxon>
        <taxon>Bacillaceae</taxon>
        <taxon>Lentibacillus</taxon>
    </lineage>
</organism>
<evidence type="ECO:0000313" key="2">
    <source>
        <dbReference type="EMBL" id="GAA0432210.1"/>
    </source>
</evidence>
<keyword evidence="3" id="KW-1185">Reference proteome</keyword>
<protein>
    <submittedName>
        <fullName evidence="2">Uncharacterized protein</fullName>
    </submittedName>
</protein>
<evidence type="ECO:0000313" key="3">
    <source>
        <dbReference type="Proteomes" id="UP001501459"/>
    </source>
</evidence>